<keyword evidence="5 7" id="KW-1133">Transmembrane helix</keyword>
<gene>
    <name evidence="8" type="ORF">QTG54_003017</name>
</gene>
<name>A0AAD8YJ39_9STRA</name>
<evidence type="ECO:0000256" key="4">
    <source>
        <dbReference type="ARBA" id="ARBA00022692"/>
    </source>
</evidence>
<dbReference type="EMBL" id="JATAAI010000004">
    <property type="protein sequence ID" value="KAK1746410.1"/>
    <property type="molecule type" value="Genomic_DNA"/>
</dbReference>
<evidence type="ECO:0000313" key="9">
    <source>
        <dbReference type="Proteomes" id="UP001224775"/>
    </source>
</evidence>
<keyword evidence="4 7" id="KW-0812">Transmembrane</keyword>
<dbReference type="InterPro" id="IPR052221">
    <property type="entry name" value="SLC35F_Transporter"/>
</dbReference>
<dbReference type="PANTHER" id="PTHR14233">
    <property type="entry name" value="DUF914-RELATED"/>
    <property type="match status" value="1"/>
</dbReference>
<dbReference type="AlphaFoldDB" id="A0AAD8YJ39"/>
<keyword evidence="3" id="KW-0813">Transport</keyword>
<evidence type="ECO:0000313" key="8">
    <source>
        <dbReference type="EMBL" id="KAK1746410.1"/>
    </source>
</evidence>
<accession>A0AAD8YJ39</accession>
<dbReference type="InterPro" id="IPR009262">
    <property type="entry name" value="SLC35_F1/F2/F6"/>
</dbReference>
<dbReference type="GO" id="GO:0016020">
    <property type="term" value="C:membrane"/>
    <property type="evidence" value="ECO:0007669"/>
    <property type="project" value="UniProtKB-SubCell"/>
</dbReference>
<sequence>MAFSKLLLKRDYHFVHLLGGVVCICGIVTNTVSDLKGTGSEVEQIGSREDVNSVEHLYGDFLAIGGAVLLGLDDVLSEMLIKDYGGTDELLFMKWFFGVGICLAQLAAFERGDFAELFGNQGDEPCTVSTRLLLLSGYTFFQFLDMLGEVQFLSISEAALLNLSLLTSDLWATIFSVLAVGFVPSSLYFVASLLIVAGIVLYEAAPSPIGHTTPTDIKIKKGHHFESDITERAGNITGNVHLEQEEGNLELT</sequence>
<comment type="subcellular location">
    <subcellularLocation>
        <location evidence="1">Membrane</location>
        <topology evidence="1">Multi-pass membrane protein</topology>
    </subcellularLocation>
</comment>
<dbReference type="PANTHER" id="PTHR14233:SF4">
    <property type="entry name" value="SOLUTE CARRIER FAMILY 35 MEMBER F2"/>
    <property type="match status" value="1"/>
</dbReference>
<evidence type="ECO:0000256" key="7">
    <source>
        <dbReference type="SAM" id="Phobius"/>
    </source>
</evidence>
<proteinExistence type="inferred from homology"/>
<evidence type="ECO:0000256" key="2">
    <source>
        <dbReference type="ARBA" id="ARBA00007863"/>
    </source>
</evidence>
<feature type="transmembrane region" description="Helical" evidence="7">
    <location>
        <begin position="89"/>
        <end position="108"/>
    </location>
</feature>
<dbReference type="Proteomes" id="UP001224775">
    <property type="component" value="Unassembled WGS sequence"/>
</dbReference>
<dbReference type="Pfam" id="PF06027">
    <property type="entry name" value="SLC35F"/>
    <property type="match status" value="1"/>
</dbReference>
<evidence type="ECO:0000256" key="6">
    <source>
        <dbReference type="ARBA" id="ARBA00023136"/>
    </source>
</evidence>
<reference evidence="8" key="1">
    <citation type="submission" date="2023-06" db="EMBL/GenBank/DDBJ databases">
        <title>Survivors Of The Sea: Transcriptome response of Skeletonema marinoi to long-term dormancy.</title>
        <authorList>
            <person name="Pinder M.I.M."/>
            <person name="Kourtchenko O."/>
            <person name="Robertson E.K."/>
            <person name="Larsson T."/>
            <person name="Maumus F."/>
            <person name="Osuna-Cruz C.M."/>
            <person name="Vancaester E."/>
            <person name="Stenow R."/>
            <person name="Vandepoele K."/>
            <person name="Ploug H."/>
            <person name="Bruchert V."/>
            <person name="Godhe A."/>
            <person name="Topel M."/>
        </authorList>
    </citation>
    <scope>NUCLEOTIDE SEQUENCE</scope>
    <source>
        <strain evidence="8">R05AC</strain>
    </source>
</reference>
<organism evidence="8 9">
    <name type="scientific">Skeletonema marinoi</name>
    <dbReference type="NCBI Taxonomy" id="267567"/>
    <lineage>
        <taxon>Eukaryota</taxon>
        <taxon>Sar</taxon>
        <taxon>Stramenopiles</taxon>
        <taxon>Ochrophyta</taxon>
        <taxon>Bacillariophyta</taxon>
        <taxon>Coscinodiscophyceae</taxon>
        <taxon>Thalassiosirophycidae</taxon>
        <taxon>Thalassiosirales</taxon>
        <taxon>Skeletonemataceae</taxon>
        <taxon>Skeletonema</taxon>
        <taxon>Skeletonema marinoi-dohrnii complex</taxon>
    </lineage>
</organism>
<evidence type="ECO:0000256" key="5">
    <source>
        <dbReference type="ARBA" id="ARBA00022989"/>
    </source>
</evidence>
<comment type="similarity">
    <text evidence="2">Belongs to the SLC35F solute transporter family.</text>
</comment>
<dbReference type="GO" id="GO:0022857">
    <property type="term" value="F:transmembrane transporter activity"/>
    <property type="evidence" value="ECO:0007669"/>
    <property type="project" value="InterPro"/>
</dbReference>
<keyword evidence="9" id="KW-1185">Reference proteome</keyword>
<evidence type="ECO:0000256" key="3">
    <source>
        <dbReference type="ARBA" id="ARBA00022448"/>
    </source>
</evidence>
<protein>
    <submittedName>
        <fullName evidence="8">Solute carrier family 35 protein</fullName>
    </submittedName>
</protein>
<keyword evidence="6 7" id="KW-0472">Membrane</keyword>
<evidence type="ECO:0000256" key="1">
    <source>
        <dbReference type="ARBA" id="ARBA00004141"/>
    </source>
</evidence>
<comment type="caution">
    <text evidence="8">The sequence shown here is derived from an EMBL/GenBank/DDBJ whole genome shotgun (WGS) entry which is preliminary data.</text>
</comment>